<organism evidence="1 2">
    <name type="scientific">Artomyces pyxidatus</name>
    <dbReference type="NCBI Taxonomy" id="48021"/>
    <lineage>
        <taxon>Eukaryota</taxon>
        <taxon>Fungi</taxon>
        <taxon>Dikarya</taxon>
        <taxon>Basidiomycota</taxon>
        <taxon>Agaricomycotina</taxon>
        <taxon>Agaricomycetes</taxon>
        <taxon>Russulales</taxon>
        <taxon>Auriscalpiaceae</taxon>
        <taxon>Artomyces</taxon>
    </lineage>
</organism>
<keyword evidence="2" id="KW-1185">Reference proteome</keyword>
<reference evidence="1" key="2">
    <citation type="journal article" date="2022" name="New Phytol.">
        <title>Evolutionary transition to the ectomycorrhizal habit in the genomes of a hyperdiverse lineage of mushroom-forming fungi.</title>
        <authorList>
            <person name="Looney B."/>
            <person name="Miyauchi S."/>
            <person name="Morin E."/>
            <person name="Drula E."/>
            <person name="Courty P.E."/>
            <person name="Kohler A."/>
            <person name="Kuo A."/>
            <person name="LaButti K."/>
            <person name="Pangilinan J."/>
            <person name="Lipzen A."/>
            <person name="Riley R."/>
            <person name="Andreopoulos W."/>
            <person name="He G."/>
            <person name="Johnson J."/>
            <person name="Nolan M."/>
            <person name="Tritt A."/>
            <person name="Barry K.W."/>
            <person name="Grigoriev I.V."/>
            <person name="Nagy L.G."/>
            <person name="Hibbett D."/>
            <person name="Henrissat B."/>
            <person name="Matheny P.B."/>
            <person name="Labbe J."/>
            <person name="Martin F.M."/>
        </authorList>
    </citation>
    <scope>NUCLEOTIDE SEQUENCE</scope>
    <source>
        <strain evidence="1">HHB10654</strain>
    </source>
</reference>
<dbReference type="Proteomes" id="UP000814140">
    <property type="component" value="Unassembled WGS sequence"/>
</dbReference>
<proteinExistence type="predicted"/>
<comment type="caution">
    <text evidence="1">The sequence shown here is derived from an EMBL/GenBank/DDBJ whole genome shotgun (WGS) entry which is preliminary data.</text>
</comment>
<protein>
    <submittedName>
        <fullName evidence="1">Uncharacterized protein</fullName>
    </submittedName>
</protein>
<dbReference type="EMBL" id="MU277212">
    <property type="protein sequence ID" value="KAI0061537.1"/>
    <property type="molecule type" value="Genomic_DNA"/>
</dbReference>
<name>A0ACB8SZB4_9AGAM</name>
<gene>
    <name evidence="1" type="ORF">BV25DRAFT_767909</name>
</gene>
<sequence>MLDGSRGPHTLATNDRLDRLRRHTAAWAQLRWTSRISLSHLKGCASSPRVSGDIVGLEYADDVINLSSLKVQRIPSELRAIDEHFVIHEAHQRPFVPSFCLDTAQDLVVFSRGVNMHHPEARIYLSSLLLEEPHPLAAAHGMIDLGPRTSGNLELRDVCGDSLLLTHRYGTFAPLVLNWKSGVYEAESPAIACGRWMFLDERHIFCFVHCKRDPPQPACLRVASLASAIPTAAVPASYEFALPEFLKHAVYNVCTHTTTFEIAHAPRGCFYPDPSDRLISVELFTDHRFRHSYILDVLASTLTRFIAAKPGLPGEAVVVPWDAWATRGARVTGMVDTSMSWTWMVSGSRRATLHSNCTVLTVLDYCPRRVARAISRGSATVLHGAEVSVQSTSAEFGPLRTLLPCIATEITLPESLALAGDGQLYAWICENGVVFAKCEGDWETIVDACAYTI</sequence>
<evidence type="ECO:0000313" key="1">
    <source>
        <dbReference type="EMBL" id="KAI0061537.1"/>
    </source>
</evidence>
<accession>A0ACB8SZB4</accession>
<evidence type="ECO:0000313" key="2">
    <source>
        <dbReference type="Proteomes" id="UP000814140"/>
    </source>
</evidence>
<reference evidence="1" key="1">
    <citation type="submission" date="2021-03" db="EMBL/GenBank/DDBJ databases">
        <authorList>
            <consortium name="DOE Joint Genome Institute"/>
            <person name="Ahrendt S."/>
            <person name="Looney B.P."/>
            <person name="Miyauchi S."/>
            <person name="Morin E."/>
            <person name="Drula E."/>
            <person name="Courty P.E."/>
            <person name="Chicoki N."/>
            <person name="Fauchery L."/>
            <person name="Kohler A."/>
            <person name="Kuo A."/>
            <person name="Labutti K."/>
            <person name="Pangilinan J."/>
            <person name="Lipzen A."/>
            <person name="Riley R."/>
            <person name="Andreopoulos W."/>
            <person name="He G."/>
            <person name="Johnson J."/>
            <person name="Barry K.W."/>
            <person name="Grigoriev I.V."/>
            <person name="Nagy L."/>
            <person name="Hibbett D."/>
            <person name="Henrissat B."/>
            <person name="Matheny P.B."/>
            <person name="Labbe J."/>
            <person name="Martin F."/>
        </authorList>
    </citation>
    <scope>NUCLEOTIDE SEQUENCE</scope>
    <source>
        <strain evidence="1">HHB10654</strain>
    </source>
</reference>